<evidence type="ECO:0000256" key="7">
    <source>
        <dbReference type="ARBA" id="ARBA00008853"/>
    </source>
</evidence>
<dbReference type="PANTHER" id="PTHR10907:SF47">
    <property type="entry name" value="REGUCALCIN"/>
    <property type="match status" value="1"/>
</dbReference>
<evidence type="ECO:0000256" key="12">
    <source>
        <dbReference type="ARBA" id="ARBA00022801"/>
    </source>
</evidence>
<evidence type="ECO:0000256" key="4">
    <source>
        <dbReference type="ARBA" id="ARBA00001946"/>
    </source>
</evidence>
<comment type="similarity">
    <text evidence="7">Belongs to the SMP-30/CGR1 family.</text>
</comment>
<comment type="subcellular location">
    <subcellularLocation>
        <location evidence="6">Cytoplasm</location>
    </subcellularLocation>
</comment>
<evidence type="ECO:0000256" key="1">
    <source>
        <dbReference type="ARBA" id="ARBA00001589"/>
    </source>
</evidence>
<dbReference type="InterPro" id="IPR005511">
    <property type="entry name" value="SMP-30"/>
</dbReference>
<dbReference type="PANTHER" id="PTHR10907">
    <property type="entry name" value="REGUCALCIN"/>
    <property type="match status" value="1"/>
</dbReference>
<dbReference type="PRINTS" id="PR01790">
    <property type="entry name" value="SMP30FAMILY"/>
</dbReference>
<keyword evidence="11" id="KW-0479">Metal-binding</keyword>
<keyword evidence="12 16" id="KW-0378">Hydrolase</keyword>
<sequence>MTLQRVEGNGYFAKNRKKNPIYQDESACQLDLLVACDDIEMGGGDFKSVLLHNPINSYIFRNRRPTKTILFWQSLAKIVRNPDTMTKPLAQPYKVVTSNRCLLGEGPVWDSQRQVIYWLDILNGIIHEHSPSKNSHRQIPLNDMVGAVALCKNGDFIAAMKSGLAIVEQDSGAVKPLVDPESHLPGNRFNEGKCDPAGRFWAGSMALSEVEGAGNLYMLDTDGTCSLKIPGVSISNGLAWASDHKTMYYIDSPTRKVVAYDYSQATGGISNQRVAISIPEEEGSPDGMTIDSEGMLWIGHWDGWQVARWNPLTGQKLLSIGMPAARITSCTFGGETLQDLYITSARVGLTDEQLEEQPLAGSLFVVENCGFKGMEAVKFGYSEASL</sequence>
<dbReference type="Gene3D" id="2.120.10.30">
    <property type="entry name" value="TolB, C-terminal domain"/>
    <property type="match status" value="1"/>
</dbReference>
<dbReference type="RefSeq" id="WP_317489335.1">
    <property type="nucleotide sequence ID" value="NZ_CP136051.1"/>
</dbReference>
<evidence type="ECO:0000256" key="8">
    <source>
        <dbReference type="ARBA" id="ARBA00013227"/>
    </source>
</evidence>
<keyword evidence="13" id="KW-0106">Calcium</keyword>
<comment type="catalytic activity">
    <reaction evidence="1">
        <text>D-glucono-1,5-lactone + H2O = D-gluconate + H(+)</text>
        <dbReference type="Rhea" id="RHEA:10440"/>
        <dbReference type="ChEBI" id="CHEBI:15377"/>
        <dbReference type="ChEBI" id="CHEBI:15378"/>
        <dbReference type="ChEBI" id="CHEBI:16217"/>
        <dbReference type="ChEBI" id="CHEBI:18391"/>
        <dbReference type="EC" id="3.1.1.17"/>
    </reaction>
</comment>
<dbReference type="EMBL" id="CP136051">
    <property type="protein sequence ID" value="WOK06625.1"/>
    <property type="molecule type" value="Genomic_DNA"/>
</dbReference>
<evidence type="ECO:0000313" key="16">
    <source>
        <dbReference type="EMBL" id="WOK06625.1"/>
    </source>
</evidence>
<evidence type="ECO:0000256" key="11">
    <source>
        <dbReference type="ARBA" id="ARBA00022723"/>
    </source>
</evidence>
<evidence type="ECO:0000259" key="15">
    <source>
        <dbReference type="Pfam" id="PF08450"/>
    </source>
</evidence>
<protein>
    <recommendedName>
        <fullName evidence="9">Regucalcin</fullName>
        <ecNumber evidence="8">3.1.1.17</ecNumber>
    </recommendedName>
    <alternativeName>
        <fullName evidence="14">Gluconolactonase</fullName>
    </alternativeName>
</protein>
<keyword evidence="10" id="KW-0963">Cytoplasm</keyword>
<evidence type="ECO:0000313" key="17">
    <source>
        <dbReference type="Proteomes" id="UP001302349"/>
    </source>
</evidence>
<dbReference type="InterPro" id="IPR013658">
    <property type="entry name" value="SGL"/>
</dbReference>
<dbReference type="InterPro" id="IPR011042">
    <property type="entry name" value="6-blade_b-propeller_TolB-like"/>
</dbReference>
<dbReference type="Pfam" id="PF08450">
    <property type="entry name" value="SGL"/>
    <property type="match status" value="1"/>
</dbReference>
<evidence type="ECO:0000256" key="5">
    <source>
        <dbReference type="ARBA" id="ARBA00001947"/>
    </source>
</evidence>
<name>A0ABZ0IRM8_9BACT</name>
<evidence type="ECO:0000256" key="6">
    <source>
        <dbReference type="ARBA" id="ARBA00004496"/>
    </source>
</evidence>
<dbReference type="GO" id="GO:0016787">
    <property type="term" value="F:hydrolase activity"/>
    <property type="evidence" value="ECO:0007669"/>
    <property type="project" value="UniProtKB-KW"/>
</dbReference>
<dbReference type="Proteomes" id="UP001302349">
    <property type="component" value="Chromosome"/>
</dbReference>
<reference evidence="16 17" key="1">
    <citation type="journal article" date="2023" name="Microbiol. Resour. Announc.">
        <title>Complete Genome Sequence of Imperialibacter roseus strain P4T.</title>
        <authorList>
            <person name="Tizabi D.R."/>
            <person name="Bachvaroff T."/>
            <person name="Hill R.T."/>
        </authorList>
    </citation>
    <scope>NUCLEOTIDE SEQUENCE [LARGE SCALE GENOMIC DNA]</scope>
    <source>
        <strain evidence="16 17">P4T</strain>
    </source>
</reference>
<comment type="cofactor">
    <cofactor evidence="3">
        <name>Mn(2+)</name>
        <dbReference type="ChEBI" id="CHEBI:29035"/>
    </cofactor>
</comment>
<feature type="domain" description="SMP-30/Gluconolactonase/LRE-like region" evidence="15">
    <location>
        <begin position="103"/>
        <end position="346"/>
    </location>
</feature>
<evidence type="ECO:0000256" key="9">
    <source>
        <dbReference type="ARBA" id="ARBA00016808"/>
    </source>
</evidence>
<dbReference type="EC" id="3.1.1.17" evidence="8"/>
<evidence type="ECO:0000256" key="13">
    <source>
        <dbReference type="ARBA" id="ARBA00022837"/>
    </source>
</evidence>
<dbReference type="InterPro" id="IPR008367">
    <property type="entry name" value="Regucalcin"/>
</dbReference>
<comment type="cofactor">
    <cofactor evidence="5">
        <name>Zn(2+)</name>
        <dbReference type="ChEBI" id="CHEBI:29105"/>
    </cofactor>
</comment>
<comment type="cofactor">
    <cofactor evidence="2">
        <name>Ca(2+)</name>
        <dbReference type="ChEBI" id="CHEBI:29108"/>
    </cofactor>
</comment>
<accession>A0ABZ0IRM8</accession>
<evidence type="ECO:0000256" key="14">
    <source>
        <dbReference type="ARBA" id="ARBA00032464"/>
    </source>
</evidence>
<evidence type="ECO:0000256" key="10">
    <source>
        <dbReference type="ARBA" id="ARBA00022490"/>
    </source>
</evidence>
<evidence type="ECO:0000256" key="3">
    <source>
        <dbReference type="ARBA" id="ARBA00001936"/>
    </source>
</evidence>
<comment type="cofactor">
    <cofactor evidence="4">
        <name>Mg(2+)</name>
        <dbReference type="ChEBI" id="CHEBI:18420"/>
    </cofactor>
</comment>
<dbReference type="PRINTS" id="PR01791">
    <property type="entry name" value="REGUCALCIN"/>
</dbReference>
<gene>
    <name evidence="16" type="ORF">RT717_26480</name>
</gene>
<dbReference type="SUPFAM" id="SSF63829">
    <property type="entry name" value="Calcium-dependent phosphotriesterase"/>
    <property type="match status" value="1"/>
</dbReference>
<proteinExistence type="inferred from homology"/>
<keyword evidence="17" id="KW-1185">Reference proteome</keyword>
<evidence type="ECO:0000256" key="2">
    <source>
        <dbReference type="ARBA" id="ARBA00001913"/>
    </source>
</evidence>
<organism evidence="16 17">
    <name type="scientific">Imperialibacter roseus</name>
    <dbReference type="NCBI Taxonomy" id="1324217"/>
    <lineage>
        <taxon>Bacteria</taxon>
        <taxon>Pseudomonadati</taxon>
        <taxon>Bacteroidota</taxon>
        <taxon>Cytophagia</taxon>
        <taxon>Cytophagales</taxon>
        <taxon>Flammeovirgaceae</taxon>
        <taxon>Imperialibacter</taxon>
    </lineage>
</organism>